<reference evidence="2" key="1">
    <citation type="journal article" date="2020" name="mSystems">
        <title>Genome- and Community-Level Interaction Insights into Carbon Utilization and Element Cycling Functions of Hydrothermarchaeota in Hydrothermal Sediment.</title>
        <authorList>
            <person name="Zhou Z."/>
            <person name="Liu Y."/>
            <person name="Xu W."/>
            <person name="Pan J."/>
            <person name="Luo Z.H."/>
            <person name="Li M."/>
        </authorList>
    </citation>
    <scope>NUCLEOTIDE SEQUENCE [LARGE SCALE GENOMIC DNA]</scope>
    <source>
        <strain evidence="2">SpSt-258</strain>
    </source>
</reference>
<accession>A0A7V1EIB7</accession>
<protein>
    <submittedName>
        <fullName evidence="2">XRE family transcriptional regulator</fullName>
    </submittedName>
</protein>
<sequence length="102" mass="12254">MNIYKKRLCNSYCMLLFLKKFYPAERIRYWRDLQCNRDGTPQRLWTLREGLKLSISEFAQSVGLSTREYEKFERIGEKVPEKIIKLVAEKYGVSIKWLKAEI</sequence>
<evidence type="ECO:0000313" key="2">
    <source>
        <dbReference type="EMBL" id="HDY59446.1"/>
    </source>
</evidence>
<dbReference type="GO" id="GO:0003677">
    <property type="term" value="F:DNA binding"/>
    <property type="evidence" value="ECO:0007669"/>
    <property type="project" value="InterPro"/>
</dbReference>
<evidence type="ECO:0000259" key="1">
    <source>
        <dbReference type="PROSITE" id="PS50943"/>
    </source>
</evidence>
<dbReference type="InterPro" id="IPR001387">
    <property type="entry name" value="Cro/C1-type_HTH"/>
</dbReference>
<dbReference type="CDD" id="cd00093">
    <property type="entry name" value="HTH_XRE"/>
    <property type="match status" value="1"/>
</dbReference>
<name>A0A7V1EIB7_UNCW3</name>
<feature type="domain" description="HTH cro/C1-type" evidence="1">
    <location>
        <begin position="44"/>
        <end position="98"/>
    </location>
</feature>
<comment type="caution">
    <text evidence="2">The sequence shown here is derived from an EMBL/GenBank/DDBJ whole genome shotgun (WGS) entry which is preliminary data.</text>
</comment>
<organism evidence="2">
    <name type="scientific">candidate division WOR-3 bacterium</name>
    <dbReference type="NCBI Taxonomy" id="2052148"/>
    <lineage>
        <taxon>Bacteria</taxon>
        <taxon>Bacteria division WOR-3</taxon>
    </lineage>
</organism>
<gene>
    <name evidence="2" type="ORF">ENP86_07840</name>
</gene>
<dbReference type="InterPro" id="IPR010982">
    <property type="entry name" value="Lambda_DNA-bd_dom_sf"/>
</dbReference>
<dbReference type="EMBL" id="DSKY01000020">
    <property type="protein sequence ID" value="HDY59446.1"/>
    <property type="molecule type" value="Genomic_DNA"/>
</dbReference>
<dbReference type="Gene3D" id="1.10.260.40">
    <property type="entry name" value="lambda repressor-like DNA-binding domains"/>
    <property type="match status" value="1"/>
</dbReference>
<dbReference type="SUPFAM" id="SSF47413">
    <property type="entry name" value="lambda repressor-like DNA-binding domains"/>
    <property type="match status" value="1"/>
</dbReference>
<dbReference type="PROSITE" id="PS50943">
    <property type="entry name" value="HTH_CROC1"/>
    <property type="match status" value="1"/>
</dbReference>
<dbReference type="AlphaFoldDB" id="A0A7V1EIB7"/>
<proteinExistence type="predicted"/>